<dbReference type="AlphaFoldDB" id="A0A8H2VI32"/>
<name>A0A8H2VI32_9SACH</name>
<gene>
    <name evidence="1" type="ORF">KABA2_07S05456</name>
</gene>
<accession>A0A8H2VI32</accession>
<proteinExistence type="predicted"/>
<protein>
    <submittedName>
        <fullName evidence="1">Similar to Saccharomyces cerevisiae YGL121C GPG1 Proposed gamma subunit of the heterotrimeric G protein that interacts with the receptor Gpr1p</fullName>
    </submittedName>
</protein>
<dbReference type="OrthoDB" id="4070070at2759"/>
<dbReference type="GeneID" id="64858892"/>
<organism evidence="1 2">
    <name type="scientific">Maudiozyma barnettii</name>
    <dbReference type="NCBI Taxonomy" id="61262"/>
    <lineage>
        <taxon>Eukaryota</taxon>
        <taxon>Fungi</taxon>
        <taxon>Dikarya</taxon>
        <taxon>Ascomycota</taxon>
        <taxon>Saccharomycotina</taxon>
        <taxon>Saccharomycetes</taxon>
        <taxon>Saccharomycetales</taxon>
        <taxon>Saccharomycetaceae</taxon>
        <taxon>Maudiozyma</taxon>
    </lineage>
</organism>
<reference evidence="1 2" key="1">
    <citation type="submission" date="2020-05" db="EMBL/GenBank/DDBJ databases">
        <authorList>
            <person name="Casaregola S."/>
            <person name="Devillers H."/>
            <person name="Grondin C."/>
        </authorList>
    </citation>
    <scope>NUCLEOTIDE SEQUENCE [LARGE SCALE GENOMIC DNA]</scope>
    <source>
        <strain evidence="1 2">CLIB 1767</strain>
    </source>
</reference>
<dbReference type="Proteomes" id="UP000644660">
    <property type="component" value="Unassembled WGS sequence"/>
</dbReference>
<dbReference type="RefSeq" id="XP_041407675.1">
    <property type="nucleotide sequence ID" value="XM_041551741.1"/>
</dbReference>
<sequence length="152" mass="18107">MVSYYSETHYYTVSSPTKNSEDHPFTIFTTTRQQQPQIDDRDHELSRILFYTHAQNELTDTTKELTDLLDQLVTYRDTPSTISTTQTYLPGTMVKLMQSREKAKRIYRTALSHTFEDEMEWNHLEKLFNDLQEELFRTDEFLSLHPGRGMYH</sequence>
<dbReference type="EMBL" id="CAEFZW010000007">
    <property type="protein sequence ID" value="CAB4255831.1"/>
    <property type="molecule type" value="Genomic_DNA"/>
</dbReference>
<keyword evidence="1" id="KW-0675">Receptor</keyword>
<comment type="caution">
    <text evidence="1">The sequence shown here is derived from an EMBL/GenBank/DDBJ whole genome shotgun (WGS) entry which is preliminary data.</text>
</comment>
<keyword evidence="2" id="KW-1185">Reference proteome</keyword>
<evidence type="ECO:0000313" key="1">
    <source>
        <dbReference type="EMBL" id="CAB4255831.1"/>
    </source>
</evidence>
<evidence type="ECO:0000313" key="2">
    <source>
        <dbReference type="Proteomes" id="UP000644660"/>
    </source>
</evidence>